<keyword evidence="4" id="KW-1185">Reference proteome</keyword>
<dbReference type="OrthoDB" id="7210088at2"/>
<evidence type="ECO:0000256" key="2">
    <source>
        <dbReference type="SAM" id="MobiDB-lite"/>
    </source>
</evidence>
<protein>
    <recommendedName>
        <fullName evidence="5">NACHT domain-containing protein</fullName>
    </recommendedName>
</protein>
<accession>A0A2T1K7Z5</accession>
<proteinExistence type="predicted"/>
<sequence length="1514" mass="170824">MQQDKTEEALTNVKNALLELEATGSTGFEGFLQAILGELTGIPFRLAASGLQGGVDGDAVFKEDAVCFEAKLYSGKIQRGEVLTKIADLARKNMAADRLWVLGATISIATQLANDIRDDGNQHAISTLILDWGDNPLPLLAIAIVAAARPSIEFLSKNAKNIELDVLRDAFEHISAHSAFEPLLSKLKTNLNVSMLAVQRSEELHKEWRAGVFNSEQSSREHLGQTLAVLDQSELFPIRSQLRQELQTYLKPSQVTVLSGDEGHGKSWLAAQVCSDYDGIALFASAERFDDVSTRELDELLIGLLIEQTGDRPSEKVKERWRRRLASWKQQPPKCSILLIVDGINQRASLEWAKLISALHARLSEIGGCVLITVRPQFWSKIVAPGLYRDHKVIPVPEWLPEERDKLLEHHGIQSSWLDTATLKTLRNPRLLGVAVKTLPHEDSTSWKGLTTDRLLFEHLRSSQRENFEQENLLDLTLRLSEHATEVLEHAVSKGSMSHQFKNDSGAVIESRFFQSLPGPSSRYELREEGLTLAMGYALVDQLWQTEYSGGSLSDRASRLIDPIHAMDRTADVLFAALTICAFDDVRFNDSIFETLLDSFSSLQNVNDQRFEEFFGIVREKPDLLFKVIRNISLEPGRRINHDWFIQALFAFSQTDIGWKTTENTIKEWLQCYNDDPIEQTKKYWKRDESEYLKQLEKRKQEIEETRSSLSKFEQNLLDQMDRVSGDPDTLYTLALELLAGQPLAGFAESFVKLGLAFGLNKDVFSARKAFQQLTTFNRIDREQAAASFTEASKPLKAENTSTAGQWTLVRMLHATGDTASAEEARQLAQKIRPNAGWLGPTSPDKWRGSNPADPKSPRPDDLDEGIESFSSIESGQLLLTMGLTPEDFRFREFLPIACRFKPDLAVQKTRELLSESLLRSGLPLRQLLLNTNEHLPLMTRELSVSLINRIESSDPFYLNDKHDIEVLRMSAFQSSAHWLTAEEQVECLASHAFGRDCLLSTIPLLKPQAEQYTTECLKAALESQDTDAIYGTLIAIKFGQNFISEELRAHIFRCASSESSSIRTMAFEIALDQELKEIRQAHVTSSWVYEQKYTRSLENWYGSLLLIKACQMEELTPDSLIRRICPETWFIANKEIGGDVTAITAPQLLQSIWKALTDTFDLPIPPVDLSLSAGQRAAFPILSVDETNRDDRRFPLPKSPEEIFKDDEKFEDKQDRLHAVAKNFIREANASGNHLLTQYVTIDDLKSLELYAPDMVLEIVERLEKQEVEKIGLIRNIALGLANLLSYKVPQRAANLFKKILQSQTFLSYAIGDNLTFEHEAIWSSNSSEELRAIWAKRLLMSKDDNELAQEILAAERFGRFDFVTECVEKLVSSNSTLDQAYALTIAGLSRNHAEFTELMHKYVNDAGITGDAAKRASLEAEKAAWADEWLYKATSAESIEDFWRSLMILKTCMDFRIPGDSIQRSKWKAFDIVFRDIRKAAMKETAKNRSKTLLGQAVPDAHFVSRSVDSVA</sequence>
<evidence type="ECO:0000313" key="4">
    <source>
        <dbReference type="Proteomes" id="UP000238385"/>
    </source>
</evidence>
<dbReference type="EMBL" id="PXNN01000017">
    <property type="protein sequence ID" value="PSF06227.1"/>
    <property type="molecule type" value="Genomic_DNA"/>
</dbReference>
<evidence type="ECO:0000313" key="3">
    <source>
        <dbReference type="EMBL" id="PSF06227.1"/>
    </source>
</evidence>
<dbReference type="InterPro" id="IPR027417">
    <property type="entry name" value="P-loop_NTPase"/>
</dbReference>
<evidence type="ECO:0008006" key="5">
    <source>
        <dbReference type="Google" id="ProtNLM"/>
    </source>
</evidence>
<feature type="coiled-coil region" evidence="1">
    <location>
        <begin position="686"/>
        <end position="716"/>
    </location>
</feature>
<evidence type="ECO:0000256" key="1">
    <source>
        <dbReference type="SAM" id="Coils"/>
    </source>
</evidence>
<dbReference type="SUPFAM" id="SSF52540">
    <property type="entry name" value="P-loop containing nucleoside triphosphate hydrolases"/>
    <property type="match status" value="1"/>
</dbReference>
<reference evidence="3 4" key="1">
    <citation type="submission" date="2018-03" db="EMBL/GenBank/DDBJ databases">
        <title>Marinobacter brunus sp. nov., a marine bacterium of Gamma-proteobacteria isolated from the surface seawater of the South China Sea.</title>
        <authorList>
            <person name="Cheng H."/>
            <person name="Wu Y.-H."/>
            <person name="Xamxidin M."/>
            <person name="Xu X.-W."/>
        </authorList>
    </citation>
    <scope>NUCLEOTIDE SEQUENCE [LARGE SCALE GENOMIC DNA]</scope>
    <source>
        <strain evidence="3 4">JCM 30472</strain>
    </source>
</reference>
<dbReference type="RefSeq" id="WP_106672858.1">
    <property type="nucleotide sequence ID" value="NZ_BMFE01000002.1"/>
</dbReference>
<keyword evidence="1" id="KW-0175">Coiled coil</keyword>
<dbReference type="Proteomes" id="UP000238385">
    <property type="component" value="Unassembled WGS sequence"/>
</dbReference>
<gene>
    <name evidence="3" type="ORF">C7H08_13915</name>
</gene>
<dbReference type="Gene3D" id="3.40.50.300">
    <property type="entry name" value="P-loop containing nucleotide triphosphate hydrolases"/>
    <property type="match status" value="1"/>
</dbReference>
<comment type="caution">
    <text evidence="3">The sequence shown here is derived from an EMBL/GenBank/DDBJ whole genome shotgun (WGS) entry which is preliminary data.</text>
</comment>
<name>A0A2T1K7Z5_9GAMM</name>
<organism evidence="3 4">
    <name type="scientific">Marinobacter halophilus</name>
    <dbReference type="NCBI Taxonomy" id="1323740"/>
    <lineage>
        <taxon>Bacteria</taxon>
        <taxon>Pseudomonadati</taxon>
        <taxon>Pseudomonadota</taxon>
        <taxon>Gammaproteobacteria</taxon>
        <taxon>Pseudomonadales</taxon>
        <taxon>Marinobacteraceae</taxon>
        <taxon>Marinobacter</taxon>
    </lineage>
</organism>
<feature type="region of interest" description="Disordered" evidence="2">
    <location>
        <begin position="833"/>
        <end position="867"/>
    </location>
</feature>